<dbReference type="EMBL" id="PQXF01000013">
    <property type="protein sequence ID" value="PXF60648.1"/>
    <property type="molecule type" value="Genomic_DNA"/>
</dbReference>
<name>A0AC61L2X6_9EURY</name>
<organism evidence="1 2">
    <name type="scientific">Candidatus Methanogaster sp</name>
    <dbReference type="NCBI Taxonomy" id="3386292"/>
    <lineage>
        <taxon>Archaea</taxon>
        <taxon>Methanobacteriati</taxon>
        <taxon>Methanobacteriota</taxon>
        <taxon>Stenosarchaea group</taxon>
        <taxon>Methanomicrobia</taxon>
        <taxon>Methanosarcinales</taxon>
        <taxon>ANME-2 cluster</taxon>
        <taxon>Candidatus Methanogasteraceae</taxon>
        <taxon>Candidatus Methanogaster</taxon>
    </lineage>
</organism>
<reference evidence="1" key="1">
    <citation type="submission" date="2018-01" db="EMBL/GenBank/DDBJ databases">
        <authorList>
            <person name="Krukenberg V."/>
        </authorList>
    </citation>
    <scope>NUCLEOTIDE SEQUENCE</scope>
    <source>
        <strain evidence="1">E20ANME2</strain>
    </source>
</reference>
<protein>
    <submittedName>
        <fullName evidence="1">MBL fold metallo-hydrolase</fullName>
    </submittedName>
</protein>
<proteinExistence type="predicted"/>
<gene>
    <name evidence="1" type="ORF">C4B59_08225</name>
</gene>
<evidence type="ECO:0000313" key="1">
    <source>
        <dbReference type="EMBL" id="PXF60648.1"/>
    </source>
</evidence>
<sequence>MNKVEIKDGVYWVGAIDWNLRDFHGYATPRGTTYNAYIVKDSKTALVDTVKAGFFDELQSRIDAITDPGDIDYVIVNHVEPDHTGSLSRVMEVVPDATVVATRKGAEELPMYYDCDGWEIQTVKTGDTISLGGKTLSFIETPMLHWPDNMVTYIPEDHLLLSNDAFGQHIASSKRYADEDSEILEAAATYYANILMPFSPLITKTLQKIGGMGIEIDMIAPSHGMIWRNSGVGDILDAYRGWSSGKSNDTTIVVYDTMWGSTEKMVSAIAQGIIDAGFEVKVYHLGKSEWSEIIREILEAKIILVGSPTINNGMFPSVGGFLTYLRGLRPKGKVGSAFGSYGWAGGAVKAIAGELEKTGVTVVDPLSVKFVPSTDDLAACAELAEKVVDAAEMQER</sequence>
<comment type="caution">
    <text evidence="1">The sequence shown here is derived from an EMBL/GenBank/DDBJ whole genome shotgun (WGS) entry which is preliminary data.</text>
</comment>
<evidence type="ECO:0000313" key="2">
    <source>
        <dbReference type="Proteomes" id="UP000248329"/>
    </source>
</evidence>
<dbReference type="Proteomes" id="UP000248329">
    <property type="component" value="Unassembled WGS sequence"/>
</dbReference>
<accession>A0AC61L2X6</accession>